<evidence type="ECO:0000313" key="4">
    <source>
        <dbReference type="Proteomes" id="UP000030765"/>
    </source>
</evidence>
<keyword evidence="1" id="KW-0812">Transmembrane</keyword>
<name>A0A084W2N6_ANOSI</name>
<evidence type="ECO:0000313" key="2">
    <source>
        <dbReference type="EMBL" id="KFB44480.1"/>
    </source>
</evidence>
<feature type="transmembrane region" description="Helical" evidence="1">
    <location>
        <begin position="49"/>
        <end position="75"/>
    </location>
</feature>
<keyword evidence="4" id="KW-1185">Reference proteome</keyword>
<keyword evidence="1" id="KW-0472">Membrane</keyword>
<evidence type="ECO:0000256" key="1">
    <source>
        <dbReference type="SAM" id="Phobius"/>
    </source>
</evidence>
<dbReference type="VEuPathDB" id="VectorBase:ASIS016500"/>
<reference evidence="3" key="2">
    <citation type="submission" date="2020-05" db="UniProtKB">
        <authorList>
            <consortium name="EnsemblMetazoa"/>
        </authorList>
    </citation>
    <scope>IDENTIFICATION</scope>
</reference>
<keyword evidence="1" id="KW-1133">Transmembrane helix</keyword>
<gene>
    <name evidence="2" type="ORF">ZHAS_00012364</name>
</gene>
<feature type="transmembrane region" description="Helical" evidence="1">
    <location>
        <begin position="21"/>
        <end position="37"/>
    </location>
</feature>
<accession>A0A084W2N6</accession>
<dbReference type="VEuPathDB" id="VectorBase:ASIC012364"/>
<dbReference type="EMBL" id="ATLV01019658">
    <property type="status" value="NOT_ANNOTATED_CDS"/>
    <property type="molecule type" value="Genomic_DNA"/>
</dbReference>
<evidence type="ECO:0000313" key="3">
    <source>
        <dbReference type="EnsemblMetazoa" id="ASIC012364-PA"/>
    </source>
</evidence>
<protein>
    <submittedName>
        <fullName evidence="2 3">Uncharacterized protein</fullName>
    </submittedName>
</protein>
<dbReference type="EnsemblMetazoa" id="ASIC012364-RA">
    <property type="protein sequence ID" value="ASIC012364-PA"/>
    <property type="gene ID" value="ASIC012364"/>
</dbReference>
<proteinExistence type="predicted"/>
<feature type="transmembrane region" description="Helical" evidence="1">
    <location>
        <begin position="104"/>
        <end position="126"/>
    </location>
</feature>
<organism evidence="2">
    <name type="scientific">Anopheles sinensis</name>
    <name type="common">Mosquito</name>
    <dbReference type="NCBI Taxonomy" id="74873"/>
    <lineage>
        <taxon>Eukaryota</taxon>
        <taxon>Metazoa</taxon>
        <taxon>Ecdysozoa</taxon>
        <taxon>Arthropoda</taxon>
        <taxon>Hexapoda</taxon>
        <taxon>Insecta</taxon>
        <taxon>Pterygota</taxon>
        <taxon>Neoptera</taxon>
        <taxon>Endopterygota</taxon>
        <taxon>Diptera</taxon>
        <taxon>Nematocera</taxon>
        <taxon>Culicoidea</taxon>
        <taxon>Culicidae</taxon>
        <taxon>Anophelinae</taxon>
        <taxon>Anopheles</taxon>
    </lineage>
</organism>
<dbReference type="EMBL" id="KE525276">
    <property type="protein sequence ID" value="KFB44480.1"/>
    <property type="molecule type" value="Genomic_DNA"/>
</dbReference>
<dbReference type="AlphaFoldDB" id="A0A084W2N6"/>
<sequence length="130" mass="14814">MDTRQQHPAKSSCKFRWDPQIVIKLTTILIINGWQVQRYINSLNASGKIAFMFLLAGASLSIFLAVLRIVANIAVQIKRFRSRPLRNKPLGRVLTMLRKIDAQFWPALGLLTINLALQVFGTMPLLCEMY</sequence>
<dbReference type="Proteomes" id="UP000030765">
    <property type="component" value="Unassembled WGS sequence"/>
</dbReference>
<reference evidence="2 4" key="1">
    <citation type="journal article" date="2014" name="BMC Genomics">
        <title>Genome sequence of Anopheles sinensis provides insight into genetics basis of mosquito competence for malaria parasites.</title>
        <authorList>
            <person name="Zhou D."/>
            <person name="Zhang D."/>
            <person name="Ding G."/>
            <person name="Shi L."/>
            <person name="Hou Q."/>
            <person name="Ye Y."/>
            <person name="Xu Y."/>
            <person name="Zhou H."/>
            <person name="Xiong C."/>
            <person name="Li S."/>
            <person name="Yu J."/>
            <person name="Hong S."/>
            <person name="Yu X."/>
            <person name="Zou P."/>
            <person name="Chen C."/>
            <person name="Chang X."/>
            <person name="Wang W."/>
            <person name="Lv Y."/>
            <person name="Sun Y."/>
            <person name="Ma L."/>
            <person name="Shen B."/>
            <person name="Zhu C."/>
        </authorList>
    </citation>
    <scope>NUCLEOTIDE SEQUENCE [LARGE SCALE GENOMIC DNA]</scope>
</reference>